<evidence type="ECO:0000256" key="1">
    <source>
        <dbReference type="SAM" id="MobiDB-lite"/>
    </source>
</evidence>
<name>D2VXQ6_NAEGR</name>
<sequence length="142" mass="16850">MSSSKPKLANPSFQKSEKANQEAAIDELEQMYKHKFSWMDDVVDIRDECPLCMVYVNSPCYDAFSDYNKLDDVKLELKNSIRKEKTSEKELEYKLYVQKTDLAWDKLMKCVNPQQELYLNRQKELRSYINNVQQYEKKALGE</sequence>
<organism evidence="3">
    <name type="scientific">Naegleria gruberi</name>
    <name type="common">Amoeba</name>
    <dbReference type="NCBI Taxonomy" id="5762"/>
    <lineage>
        <taxon>Eukaryota</taxon>
        <taxon>Discoba</taxon>
        <taxon>Heterolobosea</taxon>
        <taxon>Tetramitia</taxon>
        <taxon>Eutetramitia</taxon>
        <taxon>Vahlkampfiidae</taxon>
        <taxon>Naegleria</taxon>
    </lineage>
</organism>
<gene>
    <name evidence="2" type="ORF">NAEGRDRAFT_59523</name>
</gene>
<dbReference type="InParanoid" id="D2VXQ6"/>
<dbReference type="VEuPathDB" id="AmoebaDB:NAEGRDRAFT_59523"/>
<dbReference type="KEGG" id="ngr:NAEGRDRAFT_59523"/>
<proteinExistence type="predicted"/>
<protein>
    <submittedName>
        <fullName evidence="2">Predicted protein</fullName>
    </submittedName>
</protein>
<dbReference type="AlphaFoldDB" id="D2VXQ6"/>
<dbReference type="Proteomes" id="UP000006671">
    <property type="component" value="Unassembled WGS sequence"/>
</dbReference>
<keyword evidence="3" id="KW-1185">Reference proteome</keyword>
<accession>D2VXQ6</accession>
<dbReference type="GeneID" id="8863535"/>
<feature type="region of interest" description="Disordered" evidence="1">
    <location>
        <begin position="1"/>
        <end position="21"/>
    </location>
</feature>
<evidence type="ECO:0000313" key="3">
    <source>
        <dbReference type="Proteomes" id="UP000006671"/>
    </source>
</evidence>
<dbReference type="RefSeq" id="XP_002671076.1">
    <property type="nucleotide sequence ID" value="XM_002671030.1"/>
</dbReference>
<dbReference type="OMA" id="KFSWMDD"/>
<dbReference type="EMBL" id="GG738908">
    <property type="protein sequence ID" value="EFC38332.1"/>
    <property type="molecule type" value="Genomic_DNA"/>
</dbReference>
<reference evidence="2 3" key="1">
    <citation type="journal article" date="2010" name="Cell">
        <title>The genome of Naegleria gruberi illuminates early eukaryotic versatility.</title>
        <authorList>
            <person name="Fritz-Laylin L.K."/>
            <person name="Prochnik S.E."/>
            <person name="Ginger M.L."/>
            <person name="Dacks J.B."/>
            <person name="Carpenter M.L."/>
            <person name="Field M.C."/>
            <person name="Kuo A."/>
            <person name="Paredez A."/>
            <person name="Chapman J."/>
            <person name="Pham J."/>
            <person name="Shu S."/>
            <person name="Neupane R."/>
            <person name="Cipriano M."/>
            <person name="Mancuso J."/>
            <person name="Tu H."/>
            <person name="Salamov A."/>
            <person name="Lindquist E."/>
            <person name="Shapiro H."/>
            <person name="Lucas S."/>
            <person name="Grigoriev I.V."/>
            <person name="Cande W.Z."/>
            <person name="Fulton C."/>
            <person name="Rokhsar D.S."/>
            <person name="Dawson S.C."/>
        </authorList>
    </citation>
    <scope>NUCLEOTIDE SEQUENCE [LARGE SCALE GENOMIC DNA]</scope>
    <source>
        <strain evidence="2 3">NEG-M</strain>
    </source>
</reference>
<dbReference type="OrthoDB" id="10257934at2759"/>
<evidence type="ECO:0000313" key="2">
    <source>
        <dbReference type="EMBL" id="EFC38332.1"/>
    </source>
</evidence>